<dbReference type="Proteomes" id="UP001631969">
    <property type="component" value="Unassembled WGS sequence"/>
</dbReference>
<name>A0ACC7P4J3_9BACL</name>
<gene>
    <name evidence="1" type="ORF">ACI1P1_18235</name>
</gene>
<keyword evidence="2" id="KW-1185">Reference proteome</keyword>
<protein>
    <submittedName>
        <fullName evidence="1">Lipase family protein</fullName>
    </submittedName>
</protein>
<sequence>MIEHSQLLRMATFIAQAIRLYRTGLPPELPRGFRYLAALEAPGFPRMGYIAQSRTQLIIVFRGTKDAEDLKKDLLVTQTAYPFLPGKGWRTHAGFTELYGLLRPGLRKALAQIKSRKQLYVTGYSLGGALACLCAMDPAVRKTASSVRLYTFGAPRVGNPPFAEALSKRTSSCVRVVNEGDWVITMPPEDFLGVRYRHGGRSYLLHNRKINPFSSHSFKAYQEGLDKTAVPRSQPQPKQLPSVRPRRAASS</sequence>
<dbReference type="EMBL" id="JBJURJ010000012">
    <property type="protein sequence ID" value="MFM9330242.1"/>
    <property type="molecule type" value="Genomic_DNA"/>
</dbReference>
<organism evidence="1 2">
    <name type="scientific">Paenibacillus mesotrionivorans</name>
    <dbReference type="NCBI Taxonomy" id="3160968"/>
    <lineage>
        <taxon>Bacteria</taxon>
        <taxon>Bacillati</taxon>
        <taxon>Bacillota</taxon>
        <taxon>Bacilli</taxon>
        <taxon>Bacillales</taxon>
        <taxon>Paenibacillaceae</taxon>
        <taxon>Paenibacillus</taxon>
    </lineage>
</organism>
<evidence type="ECO:0000313" key="2">
    <source>
        <dbReference type="Proteomes" id="UP001631969"/>
    </source>
</evidence>
<proteinExistence type="predicted"/>
<comment type="caution">
    <text evidence="1">The sequence shown here is derived from an EMBL/GenBank/DDBJ whole genome shotgun (WGS) entry which is preliminary data.</text>
</comment>
<reference evidence="1" key="1">
    <citation type="submission" date="2024-12" db="EMBL/GenBank/DDBJ databases">
        <authorList>
            <person name="Wu N."/>
        </authorList>
    </citation>
    <scope>NUCLEOTIDE SEQUENCE</scope>
    <source>
        <strain evidence="1">P15</strain>
    </source>
</reference>
<evidence type="ECO:0000313" key="1">
    <source>
        <dbReference type="EMBL" id="MFM9330242.1"/>
    </source>
</evidence>
<accession>A0ACC7P4J3</accession>